<evidence type="ECO:0000256" key="6">
    <source>
        <dbReference type="SAM" id="MobiDB-lite"/>
    </source>
</evidence>
<feature type="transmembrane region" description="Helical" evidence="7">
    <location>
        <begin position="183"/>
        <end position="202"/>
    </location>
</feature>
<evidence type="ECO:0000256" key="5">
    <source>
        <dbReference type="ARBA" id="ARBA00023136"/>
    </source>
</evidence>
<comment type="subcellular location">
    <subcellularLocation>
        <location evidence="1">Cell membrane</location>
        <topology evidence="1">Multi-pass membrane protein</topology>
    </subcellularLocation>
</comment>
<dbReference type="AlphaFoldDB" id="A0A1X0DJN2"/>
<feature type="transmembrane region" description="Helical" evidence="7">
    <location>
        <begin position="523"/>
        <end position="543"/>
    </location>
</feature>
<dbReference type="InterPro" id="IPR019108">
    <property type="entry name" value="Caa3_assmbl_CtaG-rel"/>
</dbReference>
<dbReference type="GO" id="GO:0005886">
    <property type="term" value="C:plasma membrane"/>
    <property type="evidence" value="ECO:0007669"/>
    <property type="project" value="UniProtKB-SubCell"/>
</dbReference>
<keyword evidence="9" id="KW-1185">Reference proteome</keyword>
<evidence type="ECO:0008006" key="10">
    <source>
        <dbReference type="Google" id="ProtNLM"/>
    </source>
</evidence>
<feature type="transmembrane region" description="Helical" evidence="7">
    <location>
        <begin position="113"/>
        <end position="134"/>
    </location>
</feature>
<feature type="transmembrane region" description="Helical" evidence="7">
    <location>
        <begin position="68"/>
        <end position="93"/>
    </location>
</feature>
<evidence type="ECO:0000256" key="1">
    <source>
        <dbReference type="ARBA" id="ARBA00004651"/>
    </source>
</evidence>
<feature type="transmembrane region" description="Helical" evidence="7">
    <location>
        <begin position="317"/>
        <end position="336"/>
    </location>
</feature>
<feature type="transmembrane region" description="Helical" evidence="7">
    <location>
        <begin position="404"/>
        <end position="426"/>
    </location>
</feature>
<sequence>MNRSTHAALPAAPGSTTDGRNMAGMRRNWWLAAGWAAAGTALAVLTLATGARRFADARLPYPGATTDLVGTLGFFTATLAGAVTLGALVYVVITATPDGRGVIDAAAFRVHRLGEIAALVWLLTAVPMIAVQAANNAGASLTELLGGGGLFDAVAVSELARAWIVVAIGAAVVVVTLRLTLRWVPHVVLAIPAAIALVALPVSGNAGQGPGHDYATSSAIVFAVMLAVSAGLRIAAAVGDPAPELHRRIAAVQTAAGAIALLYGLLLAVVLLDGPADLIHTDYGRLLLAAALALVAVTGTDVLGWRRGRPAVASRTTALAMLGVLAAVSAMAVQAAPRLLNHRFTVWDIFLGYSLPGPPTLVRILTTWRFDTFLGAAGVVAAAAYLAGYLLLRRRGDTWSTGRLVSWLSGCALLVFDTSSGLRAYGSAMFSVHMAEHMLLNMFVPVLLVLGGPVTLALRTLHPAGHGHPPGPREWLLTLVHSRVTTFLSHPVTAFVLFVASLYIVYFTSLFDHLVRYHWGHELMSTHFLITGYLFFWAIIGIDPGPKRLPFLGRLALLFAVMPFHAFFGIALMTMENVIGGTFYRYLALPWVDSLVDDQHLGGSIAWGSSELPVIIVVIALVAQWAGSDRRAARRSDRHADADYGDDDLDAYNAMLAELSKHRQ</sequence>
<keyword evidence="4 7" id="KW-1133">Transmembrane helix</keyword>
<gene>
    <name evidence="8" type="ORF">BST26_05620</name>
</gene>
<dbReference type="Pfam" id="PF09678">
    <property type="entry name" value="Caa3_CtaG"/>
    <property type="match status" value="1"/>
</dbReference>
<comment type="caution">
    <text evidence="8">The sequence shown here is derived from an EMBL/GenBank/DDBJ whole genome shotgun (WGS) entry which is preliminary data.</text>
</comment>
<feature type="transmembrane region" description="Helical" evidence="7">
    <location>
        <begin position="250"/>
        <end position="271"/>
    </location>
</feature>
<dbReference type="Proteomes" id="UP000192801">
    <property type="component" value="Unassembled WGS sequence"/>
</dbReference>
<evidence type="ECO:0000313" key="8">
    <source>
        <dbReference type="EMBL" id="ORA72392.1"/>
    </source>
</evidence>
<evidence type="ECO:0000256" key="2">
    <source>
        <dbReference type="ARBA" id="ARBA00022475"/>
    </source>
</evidence>
<keyword evidence="3 7" id="KW-0812">Transmembrane</keyword>
<feature type="transmembrane region" description="Helical" evidence="7">
    <location>
        <begin position="555"/>
        <end position="584"/>
    </location>
</feature>
<keyword evidence="5 7" id="KW-0472">Membrane</keyword>
<protein>
    <recommendedName>
        <fullName evidence="10">ABC transporter permease</fullName>
    </recommendedName>
</protein>
<proteinExistence type="predicted"/>
<reference evidence="8 9" key="1">
    <citation type="submission" date="2016-12" db="EMBL/GenBank/DDBJ databases">
        <title>The new phylogeny of genus Mycobacterium.</title>
        <authorList>
            <person name="Tortoli E."/>
            <person name="Trovato A."/>
            <person name="Cirillo D.M."/>
        </authorList>
    </citation>
    <scope>NUCLEOTIDE SEQUENCE [LARGE SCALE GENOMIC DNA]</scope>
    <source>
        <strain evidence="8 9">DSM 45130</strain>
    </source>
</reference>
<feature type="transmembrane region" description="Helical" evidence="7">
    <location>
        <begin position="438"/>
        <end position="458"/>
    </location>
</feature>
<dbReference type="EMBL" id="MVHS01000008">
    <property type="protein sequence ID" value="ORA72392.1"/>
    <property type="molecule type" value="Genomic_DNA"/>
</dbReference>
<feature type="region of interest" description="Disordered" evidence="6">
    <location>
        <begin position="1"/>
        <end position="20"/>
    </location>
</feature>
<keyword evidence="2" id="KW-1003">Cell membrane</keyword>
<feature type="transmembrane region" description="Helical" evidence="7">
    <location>
        <begin position="29"/>
        <end position="48"/>
    </location>
</feature>
<organism evidence="8 9">
    <name type="scientific">Mycolicibacterium insubricum</name>
    <dbReference type="NCBI Taxonomy" id="444597"/>
    <lineage>
        <taxon>Bacteria</taxon>
        <taxon>Bacillati</taxon>
        <taxon>Actinomycetota</taxon>
        <taxon>Actinomycetes</taxon>
        <taxon>Mycobacteriales</taxon>
        <taxon>Mycobacteriaceae</taxon>
        <taxon>Mycolicibacterium</taxon>
    </lineage>
</organism>
<evidence type="ECO:0000313" key="9">
    <source>
        <dbReference type="Proteomes" id="UP000192801"/>
    </source>
</evidence>
<evidence type="ECO:0000256" key="7">
    <source>
        <dbReference type="SAM" id="Phobius"/>
    </source>
</evidence>
<feature type="transmembrane region" description="Helical" evidence="7">
    <location>
        <begin position="492"/>
        <end position="511"/>
    </location>
</feature>
<accession>A0A1X0DJN2</accession>
<feature type="transmembrane region" description="Helical" evidence="7">
    <location>
        <begin position="604"/>
        <end position="626"/>
    </location>
</feature>
<feature type="transmembrane region" description="Helical" evidence="7">
    <location>
        <begin position="154"/>
        <end position="176"/>
    </location>
</feature>
<evidence type="ECO:0000256" key="3">
    <source>
        <dbReference type="ARBA" id="ARBA00022692"/>
    </source>
</evidence>
<dbReference type="STRING" id="444597.BST26_05620"/>
<feature type="transmembrane region" description="Helical" evidence="7">
    <location>
        <begin position="373"/>
        <end position="392"/>
    </location>
</feature>
<name>A0A1X0DJN2_9MYCO</name>
<feature type="transmembrane region" description="Helical" evidence="7">
    <location>
        <begin position="283"/>
        <end position="305"/>
    </location>
</feature>
<evidence type="ECO:0000256" key="4">
    <source>
        <dbReference type="ARBA" id="ARBA00022989"/>
    </source>
</evidence>
<feature type="transmembrane region" description="Helical" evidence="7">
    <location>
        <begin position="214"/>
        <end position="238"/>
    </location>
</feature>